<organism evidence="1 2">
    <name type="scientific">Dovyalis caffra</name>
    <dbReference type="NCBI Taxonomy" id="77055"/>
    <lineage>
        <taxon>Eukaryota</taxon>
        <taxon>Viridiplantae</taxon>
        <taxon>Streptophyta</taxon>
        <taxon>Embryophyta</taxon>
        <taxon>Tracheophyta</taxon>
        <taxon>Spermatophyta</taxon>
        <taxon>Magnoliopsida</taxon>
        <taxon>eudicotyledons</taxon>
        <taxon>Gunneridae</taxon>
        <taxon>Pentapetalae</taxon>
        <taxon>rosids</taxon>
        <taxon>fabids</taxon>
        <taxon>Malpighiales</taxon>
        <taxon>Salicaceae</taxon>
        <taxon>Flacourtieae</taxon>
        <taxon>Dovyalis</taxon>
    </lineage>
</organism>
<feature type="non-terminal residue" evidence="1">
    <location>
        <position position="1"/>
    </location>
</feature>
<reference evidence="1 2" key="1">
    <citation type="submission" date="2024-01" db="EMBL/GenBank/DDBJ databases">
        <authorList>
            <person name="Waweru B."/>
        </authorList>
    </citation>
    <scope>NUCLEOTIDE SEQUENCE [LARGE SCALE GENOMIC DNA]</scope>
</reference>
<accession>A0AAV1QTP5</accession>
<proteinExistence type="predicted"/>
<keyword evidence="2" id="KW-1185">Reference proteome</keyword>
<evidence type="ECO:0000313" key="1">
    <source>
        <dbReference type="EMBL" id="CAK7323406.1"/>
    </source>
</evidence>
<comment type="caution">
    <text evidence="1">The sequence shown here is derived from an EMBL/GenBank/DDBJ whole genome shotgun (WGS) entry which is preliminary data.</text>
</comment>
<protein>
    <submittedName>
        <fullName evidence="1">Uncharacterized protein</fullName>
    </submittedName>
</protein>
<name>A0AAV1QTP5_9ROSI</name>
<dbReference type="Proteomes" id="UP001314170">
    <property type="component" value="Unassembled WGS sequence"/>
</dbReference>
<dbReference type="EMBL" id="CAWUPB010000081">
    <property type="protein sequence ID" value="CAK7323406.1"/>
    <property type="molecule type" value="Genomic_DNA"/>
</dbReference>
<dbReference type="AlphaFoldDB" id="A0AAV1QTP5"/>
<gene>
    <name evidence="1" type="ORF">DCAF_LOCUS1032</name>
</gene>
<sequence>FFIPNTQFCVTRASRPVPAPGTGPFNVCMATRSVSTEGSRACAPGVRKGSRADARPARAGAASRCDPAHGGWERGCPACVGAARGALARAGLE</sequence>
<evidence type="ECO:0000313" key="2">
    <source>
        <dbReference type="Proteomes" id="UP001314170"/>
    </source>
</evidence>